<name>A0A8A2U6P0_9EURY</name>
<dbReference type="AlphaFoldDB" id="A0A8A2U6P0"/>
<dbReference type="Proteomes" id="UP000663191">
    <property type="component" value="Chromosome"/>
</dbReference>
<dbReference type="InterPro" id="IPR054797">
    <property type="entry name" value="Gas_vesic_GvpG_halobact"/>
</dbReference>
<evidence type="ECO:0000313" key="3">
    <source>
        <dbReference type="Proteomes" id="UP000663191"/>
    </source>
</evidence>
<keyword evidence="3" id="KW-1185">Reference proteome</keyword>
<protein>
    <submittedName>
        <fullName evidence="2">Protein gvpG</fullName>
    </submittedName>
</protein>
<reference evidence="2 3" key="1">
    <citation type="journal article" date="2006" name="Int. J. Syst. Evol. Microbiol.">
        <title>Haloterrigena longa sp. nov. and Haloterrigena limicola sp. nov., extremely halophilic archaea isolated from a salt lake.</title>
        <authorList>
            <person name="Cui H.L."/>
            <person name="Tohty D."/>
            <person name="Zhou P.J."/>
            <person name="Liu S.J."/>
        </authorList>
    </citation>
    <scope>NUCLEOTIDE SEQUENCE [LARGE SCALE GENOMIC DNA]</scope>
    <source>
        <strain evidence="2 3">ABH32</strain>
    </source>
</reference>
<dbReference type="EMBL" id="CP071463">
    <property type="protein sequence ID" value="QSW84072.1"/>
    <property type="molecule type" value="Genomic_DNA"/>
</dbReference>
<proteinExistence type="predicted"/>
<dbReference type="Pfam" id="PF05120">
    <property type="entry name" value="GvpG"/>
    <property type="match status" value="1"/>
</dbReference>
<keyword evidence="1" id="KW-0175">Coiled coil</keyword>
<gene>
    <name evidence="2" type="ORF">J0X27_11455</name>
</gene>
<sequence length="83" mass="9774">MFLFDDLLVRPFVSLLDVLHTLALTELYDVEALRDDLKENRLLYEIGERPEPAYRERKAELEAELERARELRAELSDKVEVKG</sequence>
<dbReference type="NCBIfam" id="NF045779">
    <property type="entry name" value="gas_vesic_GvpG"/>
    <property type="match status" value="1"/>
</dbReference>
<evidence type="ECO:0000313" key="2">
    <source>
        <dbReference type="EMBL" id="QSW84072.1"/>
    </source>
</evidence>
<feature type="coiled-coil region" evidence="1">
    <location>
        <begin position="51"/>
        <end position="78"/>
    </location>
</feature>
<evidence type="ECO:0000256" key="1">
    <source>
        <dbReference type="SAM" id="Coils"/>
    </source>
</evidence>
<dbReference type="InterPro" id="IPR007804">
    <property type="entry name" value="GvpG"/>
</dbReference>
<organism evidence="2 3">
    <name type="scientific">Natrinema longum</name>
    <dbReference type="NCBI Taxonomy" id="370324"/>
    <lineage>
        <taxon>Archaea</taxon>
        <taxon>Methanobacteriati</taxon>
        <taxon>Methanobacteriota</taxon>
        <taxon>Stenosarchaea group</taxon>
        <taxon>Halobacteria</taxon>
        <taxon>Halobacteriales</taxon>
        <taxon>Natrialbaceae</taxon>
        <taxon>Natrinema</taxon>
    </lineage>
</organism>
<dbReference type="KEGG" id="hlo:J0X27_11455"/>
<accession>A0A8A2U6P0</accession>
<dbReference type="RefSeq" id="WP_207269315.1">
    <property type="nucleotide sequence ID" value="NZ_CP071463.1"/>
</dbReference>
<dbReference type="OrthoDB" id="214403at2157"/>
<dbReference type="GeneID" id="63184369"/>